<dbReference type="RefSeq" id="WP_197453514.1">
    <property type="nucleotide sequence ID" value="NZ_CP036271.1"/>
</dbReference>
<dbReference type="KEGG" id="ccos:Pan44_41600"/>
<dbReference type="SUPFAM" id="SSF111369">
    <property type="entry name" value="HlyD-like secretion proteins"/>
    <property type="match status" value="1"/>
</dbReference>
<dbReference type="InterPro" id="IPR058647">
    <property type="entry name" value="BSH_CzcB-like"/>
</dbReference>
<comment type="similarity">
    <text evidence="1">Belongs to the membrane fusion protein (MFP) (TC 8.A.1) family.</text>
</comment>
<dbReference type="Pfam" id="PF25954">
    <property type="entry name" value="Beta-barrel_RND_2"/>
    <property type="match status" value="1"/>
</dbReference>
<organism evidence="6 7">
    <name type="scientific">Caulifigura coniformis</name>
    <dbReference type="NCBI Taxonomy" id="2527983"/>
    <lineage>
        <taxon>Bacteria</taxon>
        <taxon>Pseudomonadati</taxon>
        <taxon>Planctomycetota</taxon>
        <taxon>Planctomycetia</taxon>
        <taxon>Planctomycetales</taxon>
        <taxon>Planctomycetaceae</taxon>
        <taxon>Caulifigura</taxon>
    </lineage>
</organism>
<dbReference type="GO" id="GO:1990281">
    <property type="term" value="C:efflux pump complex"/>
    <property type="evidence" value="ECO:0007669"/>
    <property type="project" value="TreeGrafter"/>
</dbReference>
<proteinExistence type="inferred from homology"/>
<dbReference type="Proteomes" id="UP000315700">
    <property type="component" value="Chromosome"/>
</dbReference>
<dbReference type="Gene3D" id="2.40.50.100">
    <property type="match status" value="1"/>
</dbReference>
<accession>A0A517SJ22</accession>
<dbReference type="InterPro" id="IPR006143">
    <property type="entry name" value="RND_pump_MFP"/>
</dbReference>
<evidence type="ECO:0000313" key="7">
    <source>
        <dbReference type="Proteomes" id="UP000315700"/>
    </source>
</evidence>
<reference evidence="6 7" key="1">
    <citation type="submission" date="2019-02" db="EMBL/GenBank/DDBJ databases">
        <title>Deep-cultivation of Planctomycetes and their phenomic and genomic characterization uncovers novel biology.</title>
        <authorList>
            <person name="Wiegand S."/>
            <person name="Jogler M."/>
            <person name="Boedeker C."/>
            <person name="Pinto D."/>
            <person name="Vollmers J."/>
            <person name="Rivas-Marin E."/>
            <person name="Kohn T."/>
            <person name="Peeters S.H."/>
            <person name="Heuer A."/>
            <person name="Rast P."/>
            <person name="Oberbeckmann S."/>
            <person name="Bunk B."/>
            <person name="Jeske O."/>
            <person name="Meyerdierks A."/>
            <person name="Storesund J.E."/>
            <person name="Kallscheuer N."/>
            <person name="Luecker S."/>
            <person name="Lage O.M."/>
            <person name="Pohl T."/>
            <person name="Merkel B.J."/>
            <person name="Hornburger P."/>
            <person name="Mueller R.-W."/>
            <person name="Bruemmer F."/>
            <person name="Labrenz M."/>
            <person name="Spormann A.M."/>
            <person name="Op den Camp H."/>
            <person name="Overmann J."/>
            <person name="Amann R."/>
            <person name="Jetten M.S.M."/>
            <person name="Mascher T."/>
            <person name="Medema M.H."/>
            <person name="Devos D.P."/>
            <person name="Kaster A.-K."/>
            <person name="Ovreas L."/>
            <person name="Rohde M."/>
            <person name="Galperin M.Y."/>
            <person name="Jogler C."/>
        </authorList>
    </citation>
    <scope>NUCLEOTIDE SEQUENCE [LARGE SCALE GENOMIC DNA]</scope>
    <source>
        <strain evidence="6 7">Pan44</strain>
    </source>
</reference>
<evidence type="ECO:0000259" key="4">
    <source>
        <dbReference type="Pfam" id="PF25954"/>
    </source>
</evidence>
<protein>
    <submittedName>
        <fullName evidence="6">Macrolide export protein MacA</fullName>
    </submittedName>
</protein>
<dbReference type="AlphaFoldDB" id="A0A517SJ22"/>
<dbReference type="NCBIfam" id="TIGR01730">
    <property type="entry name" value="RND_mfp"/>
    <property type="match status" value="1"/>
</dbReference>
<dbReference type="Gene3D" id="1.10.287.470">
    <property type="entry name" value="Helix hairpin bin"/>
    <property type="match status" value="1"/>
</dbReference>
<evidence type="ECO:0000256" key="1">
    <source>
        <dbReference type="ARBA" id="ARBA00009477"/>
    </source>
</evidence>
<sequence>MNTPAPRDALATLQIKRRDERRGPSFLGRLVQLIGLLVLLAALGIGGFVFAQRQGWVAASDEWIPQAIRTLKQVRVTKVTVETGRSADAVVVATGYLESYQQANIGARAAGRIEKINVEEGTRVQAGEVIAVLDHKDIDAALAGTKAAVLRAEAELAEQEVAIARAKKDLERKTKLKESSALTESQFDETNFQYQAMVAKRGTLEAAVKLAQAKVLETEQMIENMIVRAPFTATVINKTAEVGESILPGGMGEASGRGSVVMIADLDRLEVDCDVKEDYIGRVLSGAPTEVAVDAVPNRRYHGLVRKVIPMGDRARATIKVKVEITDADARLFPNMSAKVYFLPEPGEKPPEAKEKRIFCDSAAIIGTGANRAVWQLGDDLRVRRVAITGGEDRDGRTEILEGLKGGERVVVDPSPELHEEQLVKVRD</sequence>
<dbReference type="PANTHER" id="PTHR30469">
    <property type="entry name" value="MULTIDRUG RESISTANCE PROTEIN MDTA"/>
    <property type="match status" value="1"/>
</dbReference>
<feature type="coiled-coil region" evidence="2">
    <location>
        <begin position="147"/>
        <end position="176"/>
    </location>
</feature>
<keyword evidence="3" id="KW-1133">Transmembrane helix</keyword>
<feature type="domain" description="CzcB-like barrel-sandwich hybrid" evidence="5">
    <location>
        <begin position="102"/>
        <end position="246"/>
    </location>
</feature>
<dbReference type="GO" id="GO:0015562">
    <property type="term" value="F:efflux transmembrane transporter activity"/>
    <property type="evidence" value="ECO:0007669"/>
    <property type="project" value="TreeGrafter"/>
</dbReference>
<feature type="transmembrane region" description="Helical" evidence="3">
    <location>
        <begin position="26"/>
        <end position="51"/>
    </location>
</feature>
<keyword evidence="3" id="KW-0812">Transmembrane</keyword>
<dbReference type="Gene3D" id="2.40.30.170">
    <property type="match status" value="1"/>
</dbReference>
<dbReference type="FunCoup" id="A0A517SJ22">
    <property type="interactions" value="250"/>
</dbReference>
<dbReference type="Pfam" id="PF25973">
    <property type="entry name" value="BSH_CzcB"/>
    <property type="match status" value="1"/>
</dbReference>
<dbReference type="InterPro" id="IPR058792">
    <property type="entry name" value="Beta-barrel_RND_2"/>
</dbReference>
<keyword evidence="7" id="KW-1185">Reference proteome</keyword>
<evidence type="ECO:0000313" key="6">
    <source>
        <dbReference type="EMBL" id="QDT56109.1"/>
    </source>
</evidence>
<keyword evidence="3" id="KW-0472">Membrane</keyword>
<keyword evidence="2" id="KW-0175">Coiled coil</keyword>
<evidence type="ECO:0000256" key="3">
    <source>
        <dbReference type="SAM" id="Phobius"/>
    </source>
</evidence>
<evidence type="ECO:0000259" key="5">
    <source>
        <dbReference type="Pfam" id="PF25973"/>
    </source>
</evidence>
<feature type="domain" description="CusB-like beta-barrel" evidence="4">
    <location>
        <begin position="271"/>
        <end position="342"/>
    </location>
</feature>
<dbReference type="EMBL" id="CP036271">
    <property type="protein sequence ID" value="QDT56109.1"/>
    <property type="molecule type" value="Genomic_DNA"/>
</dbReference>
<dbReference type="Gene3D" id="2.40.420.20">
    <property type="match status" value="1"/>
</dbReference>
<dbReference type="InParanoid" id="A0A517SJ22"/>
<gene>
    <name evidence="6" type="primary">macA_4</name>
    <name evidence="6" type="ORF">Pan44_41600</name>
</gene>
<name>A0A517SJ22_9PLAN</name>
<evidence type="ECO:0000256" key="2">
    <source>
        <dbReference type="SAM" id="Coils"/>
    </source>
</evidence>